<dbReference type="InterPro" id="IPR000917">
    <property type="entry name" value="Sulfatase_N"/>
</dbReference>
<evidence type="ECO:0000259" key="8">
    <source>
        <dbReference type="Pfam" id="PF00884"/>
    </source>
</evidence>
<accession>A0A072NMV8</accession>
<keyword evidence="6 7" id="KW-0472">Membrane</keyword>
<dbReference type="InterPro" id="IPR017850">
    <property type="entry name" value="Alkaline_phosphatase_core_sf"/>
</dbReference>
<dbReference type="InterPro" id="IPR050448">
    <property type="entry name" value="OpgB/LTA_synthase_biosynth"/>
</dbReference>
<gene>
    <name evidence="9" type="ORF">M670_02005</name>
</gene>
<keyword evidence="4 7" id="KW-0812">Transmembrane</keyword>
<comment type="subcellular location">
    <subcellularLocation>
        <location evidence="1">Cell membrane</location>
        <topology evidence="1">Multi-pass membrane protein</topology>
    </subcellularLocation>
</comment>
<reference evidence="9 10" key="1">
    <citation type="submission" date="2014-04" db="EMBL/GenBank/DDBJ databases">
        <title>Draft genome sequence of Bacillus azotoformans MEV2011, a (co-) denitrifying strain unable to grow in the presence of oxygen.</title>
        <authorList>
            <person name="Nielsen M."/>
            <person name="Schreiber L."/>
            <person name="Finster K."/>
            <person name="Schramm A."/>
        </authorList>
    </citation>
    <scope>NUCLEOTIDE SEQUENCE [LARGE SCALE GENOMIC DNA]</scope>
    <source>
        <strain evidence="9 10">MEV2011</strain>
    </source>
</reference>
<evidence type="ECO:0000256" key="5">
    <source>
        <dbReference type="ARBA" id="ARBA00022989"/>
    </source>
</evidence>
<dbReference type="RefSeq" id="WP_233276122.1">
    <property type="nucleotide sequence ID" value="NZ_JJRY01000006.1"/>
</dbReference>
<dbReference type="Proteomes" id="UP000027936">
    <property type="component" value="Unassembled WGS sequence"/>
</dbReference>
<sequence length="636" mass="73411">MSTRKNARKKTKENKPKDSIAIRIAKILFTLVFAAVVAGALLICMETFIRGDFLEAKKWMEDNYNPFILNYLILFVFFLLFLGLFNDLLFSTFAFTVFILLLSYINRYKHMFLGENLYPWDVLLYQQMFNLFPELIKEVNKGKLAIAAIGVVLIIATIIFIKKKIGFVVFRLSVLKRLALIVISVVLIVSFFLFRSTPLKRLFNELQITNINWNQETNYKTNGFILSFVLNTESTLVFPPNGYGKENILNTVKDLESRLPVEKPEKALKQHPNIIFIMSEAFWDPTRLESVPFSEDPMPTVRKNQVGWLLSPQFGGGTSNIEFEAMTGLNVSFLPTGSIAYQQFVGRPIPSLVSVLKEQGYEPTAVHPYYNWFWNRENVYKYLGFNQFISLDNFKDATYRGPYISDKEVNAKIINKTESTDKPDFIYAVTMQNHGPYEKGRYKDDVKIRIDDSDLSEESKNTLETYTQGIVEADEALAELIGYYEKSEEPTIIIFYGDHMPFLGADYLTYKEAGYVKDEKWSLEEYQRMRQTPLVVWNNFTDEKIELPSISPSFLGPHILDLAQIEKPLYYRFLEEFSKQMPGYTTSVKNDADGNLYKDTPDAVKPLEDTYERLQYDLLFGKGYSKEALFGSEGSK</sequence>
<dbReference type="EMBL" id="JJRY01000006">
    <property type="protein sequence ID" value="KEF38791.1"/>
    <property type="molecule type" value="Genomic_DNA"/>
</dbReference>
<protein>
    <submittedName>
        <fullName evidence="9">Phosphoglycerol transferase family protein, alkaline phosphatase superfamily</fullName>
    </submittedName>
</protein>
<feature type="transmembrane region" description="Helical" evidence="7">
    <location>
        <begin position="88"/>
        <end position="105"/>
    </location>
</feature>
<feature type="transmembrane region" description="Helical" evidence="7">
    <location>
        <begin position="20"/>
        <end position="43"/>
    </location>
</feature>
<evidence type="ECO:0000256" key="3">
    <source>
        <dbReference type="ARBA" id="ARBA00022475"/>
    </source>
</evidence>
<dbReference type="SUPFAM" id="SSF53649">
    <property type="entry name" value="Alkaline phosphatase-like"/>
    <property type="match status" value="1"/>
</dbReference>
<dbReference type="GO" id="GO:0016740">
    <property type="term" value="F:transferase activity"/>
    <property type="evidence" value="ECO:0007669"/>
    <property type="project" value="UniProtKB-KW"/>
</dbReference>
<evidence type="ECO:0000256" key="7">
    <source>
        <dbReference type="SAM" id="Phobius"/>
    </source>
</evidence>
<dbReference type="PANTHER" id="PTHR47371:SF3">
    <property type="entry name" value="PHOSPHOGLYCEROL TRANSFERASE I"/>
    <property type="match status" value="1"/>
</dbReference>
<evidence type="ECO:0000313" key="10">
    <source>
        <dbReference type="Proteomes" id="UP000027936"/>
    </source>
</evidence>
<dbReference type="Pfam" id="PF00884">
    <property type="entry name" value="Sulfatase"/>
    <property type="match status" value="1"/>
</dbReference>
<keyword evidence="3" id="KW-1003">Cell membrane</keyword>
<comment type="pathway">
    <text evidence="2">Cell wall biogenesis; lipoteichoic acid biosynthesis.</text>
</comment>
<organism evidence="9 10">
    <name type="scientific">Schinkia azotoformans MEV2011</name>
    <dbReference type="NCBI Taxonomy" id="1348973"/>
    <lineage>
        <taxon>Bacteria</taxon>
        <taxon>Bacillati</taxon>
        <taxon>Bacillota</taxon>
        <taxon>Bacilli</taxon>
        <taxon>Bacillales</taxon>
        <taxon>Bacillaceae</taxon>
        <taxon>Calidifontibacillus/Schinkia group</taxon>
        <taxon>Schinkia</taxon>
    </lineage>
</organism>
<keyword evidence="5 7" id="KW-1133">Transmembrane helix</keyword>
<name>A0A072NMV8_SCHAZ</name>
<feature type="domain" description="Sulfatase N-terminal" evidence="8">
    <location>
        <begin position="272"/>
        <end position="565"/>
    </location>
</feature>
<feature type="transmembrane region" description="Helical" evidence="7">
    <location>
        <begin position="144"/>
        <end position="162"/>
    </location>
</feature>
<dbReference type="Gene3D" id="3.40.720.10">
    <property type="entry name" value="Alkaline Phosphatase, subunit A"/>
    <property type="match status" value="1"/>
</dbReference>
<evidence type="ECO:0000256" key="4">
    <source>
        <dbReference type="ARBA" id="ARBA00022692"/>
    </source>
</evidence>
<dbReference type="GO" id="GO:0005886">
    <property type="term" value="C:plasma membrane"/>
    <property type="evidence" value="ECO:0007669"/>
    <property type="project" value="UniProtKB-SubCell"/>
</dbReference>
<dbReference type="AlphaFoldDB" id="A0A072NMV8"/>
<evidence type="ECO:0000256" key="2">
    <source>
        <dbReference type="ARBA" id="ARBA00004936"/>
    </source>
</evidence>
<proteinExistence type="predicted"/>
<feature type="transmembrane region" description="Helical" evidence="7">
    <location>
        <begin position="63"/>
        <end position="81"/>
    </location>
</feature>
<dbReference type="CDD" id="cd16015">
    <property type="entry name" value="LTA_synthase"/>
    <property type="match status" value="1"/>
</dbReference>
<feature type="transmembrane region" description="Helical" evidence="7">
    <location>
        <begin position="174"/>
        <end position="194"/>
    </location>
</feature>
<evidence type="ECO:0000256" key="6">
    <source>
        <dbReference type="ARBA" id="ARBA00023136"/>
    </source>
</evidence>
<dbReference type="PANTHER" id="PTHR47371">
    <property type="entry name" value="LIPOTEICHOIC ACID SYNTHASE"/>
    <property type="match status" value="1"/>
</dbReference>
<dbReference type="PATRIC" id="fig|1348973.3.peg.1952"/>
<keyword evidence="9" id="KW-0808">Transferase</keyword>
<comment type="caution">
    <text evidence="9">The sequence shown here is derived from an EMBL/GenBank/DDBJ whole genome shotgun (WGS) entry which is preliminary data.</text>
</comment>
<evidence type="ECO:0000256" key="1">
    <source>
        <dbReference type="ARBA" id="ARBA00004651"/>
    </source>
</evidence>
<evidence type="ECO:0000313" key="9">
    <source>
        <dbReference type="EMBL" id="KEF38791.1"/>
    </source>
</evidence>